<evidence type="ECO:0000313" key="3">
    <source>
        <dbReference type="Proteomes" id="UP000192639"/>
    </source>
</evidence>
<proteinExistence type="predicted"/>
<accession>A0A1Y1S963</accession>
<name>A0A1Y1S963_9MICR</name>
<gene>
    <name evidence="2" type="ORF">ECANGB1_2693</name>
</gene>
<dbReference type="EMBL" id="LWDP01000006">
    <property type="protein sequence ID" value="ORD94957.1"/>
    <property type="molecule type" value="Genomic_DNA"/>
</dbReference>
<keyword evidence="3" id="KW-1185">Reference proteome</keyword>
<reference evidence="2 3" key="1">
    <citation type="journal article" date="2017" name="Environ. Microbiol.">
        <title>Decay of the glycolytic pathway and adaptation to intranuclear parasitism within Enterocytozoonidae microsporidia.</title>
        <authorList>
            <person name="Wiredu Boakye D."/>
            <person name="Jaroenlak P."/>
            <person name="Prachumwat A."/>
            <person name="Williams T.A."/>
            <person name="Bateman K.S."/>
            <person name="Itsathitphaisarn O."/>
            <person name="Sritunyalucksana K."/>
            <person name="Paszkiewicz K.H."/>
            <person name="Moore K.A."/>
            <person name="Stentiford G.D."/>
            <person name="Williams B.A."/>
        </authorList>
    </citation>
    <scope>NUCLEOTIDE SEQUENCE [LARGE SCALE GENOMIC DNA]</scope>
    <source>
        <strain evidence="2 3">GB1</strain>
    </source>
</reference>
<evidence type="ECO:0000256" key="1">
    <source>
        <dbReference type="SAM" id="SignalP"/>
    </source>
</evidence>
<keyword evidence="1" id="KW-0732">Signal</keyword>
<dbReference type="VEuPathDB" id="MicrosporidiaDB:ECANGB1_2693"/>
<feature type="chain" id="PRO_5012395158" evidence="1">
    <location>
        <begin position="18"/>
        <end position="67"/>
    </location>
</feature>
<feature type="signal peptide" evidence="1">
    <location>
        <begin position="1"/>
        <end position="17"/>
    </location>
</feature>
<dbReference type="Proteomes" id="UP000192639">
    <property type="component" value="Unassembled WGS sequence"/>
</dbReference>
<organism evidence="2 3">
    <name type="scientific">Enterospora canceri</name>
    <dbReference type="NCBI Taxonomy" id="1081671"/>
    <lineage>
        <taxon>Eukaryota</taxon>
        <taxon>Fungi</taxon>
        <taxon>Fungi incertae sedis</taxon>
        <taxon>Microsporidia</taxon>
        <taxon>Enterocytozoonidae</taxon>
        <taxon>Enterospora</taxon>
    </lineage>
</organism>
<comment type="caution">
    <text evidence="2">The sequence shown here is derived from an EMBL/GenBank/DDBJ whole genome shotgun (WGS) entry which is preliminary data.</text>
</comment>
<evidence type="ECO:0000313" key="2">
    <source>
        <dbReference type="EMBL" id="ORD94957.1"/>
    </source>
</evidence>
<dbReference type="AlphaFoldDB" id="A0A1Y1S963"/>
<sequence length="67" mass="7371">MFSMGFVSGELLGLLSTLIPSHIFNCVKQSIILLITRMNLPDKCPFLQSNVLKSVDSDVNELQEGST</sequence>
<protein>
    <submittedName>
        <fullName evidence="2">Uncharacterized protein</fullName>
    </submittedName>
</protein>